<keyword evidence="4" id="KW-1185">Reference proteome</keyword>
<dbReference type="InterPro" id="IPR020843">
    <property type="entry name" value="ER"/>
</dbReference>
<proteinExistence type="predicted"/>
<gene>
    <name evidence="3" type="ORF">RM553_02785</name>
</gene>
<name>A0ABU3C5X8_9FLAO</name>
<dbReference type="InterPro" id="IPR013149">
    <property type="entry name" value="ADH-like_C"/>
</dbReference>
<accession>A0ABU3C5X8</accession>
<dbReference type="EMBL" id="JAVRHQ010000002">
    <property type="protein sequence ID" value="MDT0641748.1"/>
    <property type="molecule type" value="Genomic_DNA"/>
</dbReference>
<dbReference type="SUPFAM" id="SSF51735">
    <property type="entry name" value="NAD(P)-binding Rossmann-fold domains"/>
    <property type="match status" value="1"/>
</dbReference>
<dbReference type="Pfam" id="PF16884">
    <property type="entry name" value="ADH_N_2"/>
    <property type="match status" value="1"/>
</dbReference>
<protein>
    <submittedName>
        <fullName evidence="3">NADP-dependent oxidoreductase</fullName>
    </submittedName>
</protein>
<reference evidence="3 4" key="1">
    <citation type="submission" date="2023-09" db="EMBL/GenBank/DDBJ databases">
        <authorList>
            <person name="Rey-Velasco X."/>
        </authorList>
    </citation>
    <scope>NUCLEOTIDE SEQUENCE [LARGE SCALE GENOMIC DNA]</scope>
    <source>
        <strain evidence="3 4">F363</strain>
    </source>
</reference>
<dbReference type="Gene3D" id="3.90.180.10">
    <property type="entry name" value="Medium-chain alcohol dehydrogenases, catalytic domain"/>
    <property type="match status" value="1"/>
</dbReference>
<dbReference type="Pfam" id="PF00107">
    <property type="entry name" value="ADH_zinc_N"/>
    <property type="match status" value="1"/>
</dbReference>
<dbReference type="PANTHER" id="PTHR43205">
    <property type="entry name" value="PROSTAGLANDIN REDUCTASE"/>
    <property type="match status" value="1"/>
</dbReference>
<dbReference type="InterPro" id="IPR036291">
    <property type="entry name" value="NAD(P)-bd_dom_sf"/>
</dbReference>
<dbReference type="InterPro" id="IPR011032">
    <property type="entry name" value="GroES-like_sf"/>
</dbReference>
<dbReference type="SUPFAM" id="SSF50129">
    <property type="entry name" value="GroES-like"/>
    <property type="match status" value="1"/>
</dbReference>
<evidence type="ECO:0000259" key="2">
    <source>
        <dbReference type="SMART" id="SM00829"/>
    </source>
</evidence>
<dbReference type="CDD" id="cd05288">
    <property type="entry name" value="PGDH"/>
    <property type="match status" value="1"/>
</dbReference>
<feature type="domain" description="Enoyl reductase (ER)" evidence="2">
    <location>
        <begin position="15"/>
        <end position="329"/>
    </location>
</feature>
<organism evidence="3 4">
    <name type="scientific">Autumnicola tepida</name>
    <dbReference type="NCBI Taxonomy" id="3075595"/>
    <lineage>
        <taxon>Bacteria</taxon>
        <taxon>Pseudomonadati</taxon>
        <taxon>Bacteroidota</taxon>
        <taxon>Flavobacteriia</taxon>
        <taxon>Flavobacteriales</taxon>
        <taxon>Flavobacteriaceae</taxon>
        <taxon>Autumnicola</taxon>
    </lineage>
</organism>
<dbReference type="Gene3D" id="3.40.50.720">
    <property type="entry name" value="NAD(P)-binding Rossmann-like Domain"/>
    <property type="match status" value="1"/>
</dbReference>
<dbReference type="PANTHER" id="PTHR43205:SF7">
    <property type="entry name" value="PROSTAGLANDIN REDUCTASE 1"/>
    <property type="match status" value="1"/>
</dbReference>
<dbReference type="InterPro" id="IPR045010">
    <property type="entry name" value="MDR_fam"/>
</dbReference>
<dbReference type="Proteomes" id="UP001262889">
    <property type="component" value="Unassembled WGS sequence"/>
</dbReference>
<dbReference type="RefSeq" id="WP_311533459.1">
    <property type="nucleotide sequence ID" value="NZ_JAVRHQ010000002.1"/>
</dbReference>
<dbReference type="SMART" id="SM00829">
    <property type="entry name" value="PKS_ER"/>
    <property type="match status" value="1"/>
</dbReference>
<evidence type="ECO:0000256" key="1">
    <source>
        <dbReference type="ARBA" id="ARBA00023002"/>
    </source>
</evidence>
<sequence length="332" mass="36531">MNKSIILKNRPSGKPSLKDFEFTDIKKPKAEEGKLLLKTLYVSVDPYLRGRMRDEKSYIPPFKLNEPLESMIVAEVLESRNNNFKKGDFVSGMLKWQEIQISDGEGLNKIDSNSAPLPAYLGVLGLTGITAYLGLEKIGKLKKGEHLLVSGAAGAVGSVAGQIGKIKSCKVTGIAGTDKKIDTLREKFNFDAGINYKKTEDMKSAIAEACPEGVDVYFDNVGGEILDAAMANMNKFGRVINCGAISLYNAEEQPTGPRLETVLIKKSLSMQGFTVRDYAEDFPAAIKQLGQWLKEDKLKYEETIVEGFDKIPQAFIDIFDGKNKGKMLVKVS</sequence>
<evidence type="ECO:0000313" key="4">
    <source>
        <dbReference type="Proteomes" id="UP001262889"/>
    </source>
</evidence>
<evidence type="ECO:0000313" key="3">
    <source>
        <dbReference type="EMBL" id="MDT0641748.1"/>
    </source>
</evidence>
<comment type="caution">
    <text evidence="3">The sequence shown here is derived from an EMBL/GenBank/DDBJ whole genome shotgun (WGS) entry which is preliminary data.</text>
</comment>
<dbReference type="InterPro" id="IPR041694">
    <property type="entry name" value="ADH_N_2"/>
</dbReference>
<keyword evidence="1" id="KW-0560">Oxidoreductase</keyword>